<evidence type="ECO:0000259" key="3">
    <source>
        <dbReference type="PROSITE" id="PS51043"/>
    </source>
</evidence>
<dbReference type="PANTHER" id="PTHR23509:SF10">
    <property type="entry name" value="LD21067P"/>
    <property type="match status" value="1"/>
</dbReference>
<dbReference type="AlphaFoldDB" id="A0A8E0RZV7"/>
<dbReference type="GO" id="GO:0005840">
    <property type="term" value="C:ribosome"/>
    <property type="evidence" value="ECO:0007669"/>
    <property type="project" value="UniProtKB-KW"/>
</dbReference>
<name>A0A8E0RZV7_9TREM</name>
<dbReference type="InterPro" id="IPR058055">
    <property type="entry name" value="PA-PLA1"/>
</dbReference>
<dbReference type="GO" id="GO:0004620">
    <property type="term" value="F:phospholipase activity"/>
    <property type="evidence" value="ECO:0007669"/>
    <property type="project" value="TreeGrafter"/>
</dbReference>
<dbReference type="GO" id="GO:0005737">
    <property type="term" value="C:cytoplasm"/>
    <property type="evidence" value="ECO:0007669"/>
    <property type="project" value="TreeGrafter"/>
</dbReference>
<dbReference type="SMART" id="SM01127">
    <property type="entry name" value="DDHD"/>
    <property type="match status" value="1"/>
</dbReference>
<accession>A0A8E0RZV7</accession>
<evidence type="ECO:0000313" key="4">
    <source>
        <dbReference type="EMBL" id="KAA0197882.1"/>
    </source>
</evidence>
<sequence length="345" mass="39077">MVDLELKVLRQASTRSGNSDTQNTFLSNIQRPASWKPLPQLSHLFLIGSPLGLFISLNAIPSTYQPLESPKSACPQSTPQSTRRHGRRRGASNHYISSAQPDSEVLDLNERDPDVLIPYSSCRRLYNIYHCYDPIAYRLEPLLLKHYSTVAPVLLQSPMAFLGKRRSSRSSNSTIRRLGSSIDLTLTADSGSSRVRLDKIQTVYGSIGDGCLDEGDYLAPLTESDTGSSDNESTQSVEDQPKNLFKRISVNDNQIYRQHKSKTVQFFSRYVTRRSSHVTSLGPALQMQRSEPEAEERRLRYRVDYEWQKSFSPLAVLGAHYSYWSSEELAFFILYQIFGHPDSIT</sequence>
<dbReference type="OrthoDB" id="431378at2759"/>
<keyword evidence="5" id="KW-1185">Reference proteome</keyword>
<evidence type="ECO:0000256" key="2">
    <source>
        <dbReference type="SAM" id="MobiDB-lite"/>
    </source>
</evidence>
<dbReference type="PANTHER" id="PTHR23509">
    <property type="entry name" value="PA-PL1 PHOSPHOLIPASE FAMILY"/>
    <property type="match status" value="1"/>
</dbReference>
<keyword evidence="4" id="KW-0689">Ribosomal protein</keyword>
<comment type="similarity">
    <text evidence="1">Belongs to the PA-PLA1 family.</text>
</comment>
<dbReference type="GO" id="GO:0046872">
    <property type="term" value="F:metal ion binding"/>
    <property type="evidence" value="ECO:0007669"/>
    <property type="project" value="InterPro"/>
</dbReference>
<gene>
    <name evidence="4" type="ORF">FBUS_00055</name>
</gene>
<keyword evidence="4" id="KW-0687">Ribonucleoprotein</keyword>
<comment type="caution">
    <text evidence="4">The sequence shown here is derived from an EMBL/GenBank/DDBJ whole genome shotgun (WGS) entry which is preliminary data.</text>
</comment>
<dbReference type="Pfam" id="PF02862">
    <property type="entry name" value="DDHD"/>
    <property type="match status" value="1"/>
</dbReference>
<dbReference type="InterPro" id="IPR004177">
    <property type="entry name" value="DDHD_dom"/>
</dbReference>
<organism evidence="4 5">
    <name type="scientific">Fasciolopsis buskii</name>
    <dbReference type="NCBI Taxonomy" id="27845"/>
    <lineage>
        <taxon>Eukaryota</taxon>
        <taxon>Metazoa</taxon>
        <taxon>Spiralia</taxon>
        <taxon>Lophotrochozoa</taxon>
        <taxon>Platyhelminthes</taxon>
        <taxon>Trematoda</taxon>
        <taxon>Digenea</taxon>
        <taxon>Plagiorchiida</taxon>
        <taxon>Echinostomata</taxon>
        <taxon>Echinostomatoidea</taxon>
        <taxon>Fasciolidae</taxon>
        <taxon>Fasciolopsis</taxon>
    </lineage>
</organism>
<evidence type="ECO:0000256" key="1">
    <source>
        <dbReference type="ARBA" id="ARBA00038464"/>
    </source>
</evidence>
<feature type="region of interest" description="Disordered" evidence="2">
    <location>
        <begin position="221"/>
        <end position="240"/>
    </location>
</feature>
<evidence type="ECO:0000313" key="5">
    <source>
        <dbReference type="Proteomes" id="UP000728185"/>
    </source>
</evidence>
<dbReference type="EMBL" id="LUCM01002098">
    <property type="protein sequence ID" value="KAA0197882.1"/>
    <property type="molecule type" value="Genomic_DNA"/>
</dbReference>
<feature type="domain" description="DDHD" evidence="3">
    <location>
        <begin position="37"/>
        <end position="339"/>
    </location>
</feature>
<feature type="region of interest" description="Disordered" evidence="2">
    <location>
        <begin position="67"/>
        <end position="96"/>
    </location>
</feature>
<dbReference type="PROSITE" id="PS51043">
    <property type="entry name" value="DDHD"/>
    <property type="match status" value="1"/>
</dbReference>
<reference evidence="4" key="1">
    <citation type="submission" date="2019-05" db="EMBL/GenBank/DDBJ databases">
        <title>Annotation for the trematode Fasciolopsis buski.</title>
        <authorList>
            <person name="Choi Y.-J."/>
        </authorList>
    </citation>
    <scope>NUCLEOTIDE SEQUENCE</scope>
    <source>
        <strain evidence="4">HT</strain>
        <tissue evidence="4">Whole worm</tissue>
    </source>
</reference>
<dbReference type="Proteomes" id="UP000728185">
    <property type="component" value="Unassembled WGS sequence"/>
</dbReference>
<feature type="compositionally biased region" description="Basic residues" evidence="2">
    <location>
        <begin position="82"/>
        <end position="91"/>
    </location>
</feature>
<proteinExistence type="inferred from homology"/>
<feature type="compositionally biased region" description="Polar residues" evidence="2">
    <location>
        <begin position="223"/>
        <end position="238"/>
    </location>
</feature>
<protein>
    <submittedName>
        <fullName evidence="4">Putative 60s ribosomal protein L7a</fullName>
    </submittedName>
</protein>